<evidence type="ECO:0000313" key="6">
    <source>
        <dbReference type="EMBL" id="KAK1340278.1"/>
    </source>
</evidence>
<reference evidence="6" key="1">
    <citation type="submission" date="2023-06" db="EMBL/GenBank/DDBJ databases">
        <title>Reference genome for the Northern bat (Eptesicus nilssonii), a most northern bat species.</title>
        <authorList>
            <person name="Laine V.N."/>
            <person name="Pulliainen A.T."/>
            <person name="Lilley T.M."/>
        </authorList>
    </citation>
    <scope>NUCLEOTIDE SEQUENCE</scope>
    <source>
        <strain evidence="6">BLF_Eptnil</strain>
        <tissue evidence="6">Kidney</tissue>
    </source>
</reference>
<dbReference type="InterPro" id="IPR022653">
    <property type="entry name" value="De-COase2_pyr-phos_BS"/>
</dbReference>
<dbReference type="Gene3D" id="2.40.37.10">
    <property type="entry name" value="Lyase, Ornithine Decarboxylase, Chain A, domain 1"/>
    <property type="match status" value="1"/>
</dbReference>
<evidence type="ECO:0000256" key="2">
    <source>
        <dbReference type="ARBA" id="ARBA00023115"/>
    </source>
</evidence>
<evidence type="ECO:0000313" key="7">
    <source>
        <dbReference type="Proteomes" id="UP001177744"/>
    </source>
</evidence>
<protein>
    <recommendedName>
        <fullName evidence="5">Orn/DAP/Arg decarboxylase 2 N-terminal domain-containing protein</fullName>
    </recommendedName>
</protein>
<dbReference type="Pfam" id="PF02784">
    <property type="entry name" value="Orn_Arg_deC_N"/>
    <property type="match status" value="1"/>
</dbReference>
<keyword evidence="1 3" id="KW-0663">Pyridoxal phosphate</keyword>
<dbReference type="PROSITE" id="PS00878">
    <property type="entry name" value="ODR_DC_2_1"/>
    <property type="match status" value="1"/>
</dbReference>
<dbReference type="InterPro" id="IPR002433">
    <property type="entry name" value="Orn_de-COase"/>
</dbReference>
<evidence type="ECO:0000256" key="4">
    <source>
        <dbReference type="SAM" id="MobiDB-lite"/>
    </source>
</evidence>
<dbReference type="CDD" id="cd00622">
    <property type="entry name" value="PLPDE_III_ODC"/>
    <property type="match status" value="1"/>
</dbReference>
<dbReference type="InterPro" id="IPR009006">
    <property type="entry name" value="Ala_racemase/Decarboxylase_C"/>
</dbReference>
<dbReference type="EMBL" id="JAULJE010000008">
    <property type="protein sequence ID" value="KAK1340278.1"/>
    <property type="molecule type" value="Genomic_DNA"/>
</dbReference>
<feature type="compositionally biased region" description="Polar residues" evidence="4">
    <location>
        <begin position="79"/>
        <end position="88"/>
    </location>
</feature>
<sequence>MCRERRETAKGKTSSCSAYDWSLRSGSTPSSTPALLICEKTSEPPVFLSWRSWSPVLGLKKQVMIGTRMLGVSLAEGSDGQSGTSTTLKDSKEKEGCPGSSLLKDLIPLGPEESAMEVVLKKIQELSDSDQRDPFMVADLGVLASRHQAFCQALPRVSPFYAVKCNSSPWVLRVLAALGTGFDCASQVELEQVLGLGVAPSRIIYAHPCKPISHLQYAARHGVQLLTFDSEGELTKVAQHHPGARLVLRLWTEDSKSTFPLSAKFGASLELCGHLLKSARDLGLAVVGASFHVGSDCQDPHSFAQAIADCRRVFEMGRGVGHDMSLLDIGGGFPGVEGSEPEFEEMARVINAALAQDFPEGAGIEVIAEPGRFYAASVCVAAVNIIAKKAVLQPGGHRKLLYYLNDGHYGTFRDLLGEPYPRMPIVVKELCSKPPLFPCILYGPTCDAFDTFFNEEVQLPELDVGDWLIFPSMGAYSSVMSSTFNGFLPASICYIMGPELSFCKWFFPSINLAAASTQPRPEESFSICGLKRFLPRHLRRRNGLQMPPKEARGLTQPLEHLLKIWGGNIHPYPLRGVWKYKYEWALAQFTIAKIWKQLSPISR</sequence>
<keyword evidence="7" id="KW-1185">Reference proteome</keyword>
<comment type="cofactor">
    <cofactor evidence="3">
        <name>pyridoxal 5'-phosphate</name>
        <dbReference type="ChEBI" id="CHEBI:597326"/>
    </cofactor>
</comment>
<dbReference type="GO" id="GO:0016831">
    <property type="term" value="F:carboxy-lyase activity"/>
    <property type="evidence" value="ECO:0007669"/>
    <property type="project" value="UniProtKB-ARBA"/>
</dbReference>
<dbReference type="InterPro" id="IPR022644">
    <property type="entry name" value="De-COase2_N"/>
</dbReference>
<dbReference type="SUPFAM" id="SSF51419">
    <property type="entry name" value="PLP-binding barrel"/>
    <property type="match status" value="1"/>
</dbReference>
<feature type="region of interest" description="Disordered" evidence="4">
    <location>
        <begin position="75"/>
        <end position="97"/>
    </location>
</feature>
<dbReference type="PROSITE" id="PS00879">
    <property type="entry name" value="ODR_DC_2_2"/>
    <property type="match status" value="1"/>
</dbReference>
<proteinExistence type="predicted"/>
<evidence type="ECO:0000256" key="1">
    <source>
        <dbReference type="ARBA" id="ARBA00022898"/>
    </source>
</evidence>
<evidence type="ECO:0000259" key="5">
    <source>
        <dbReference type="Pfam" id="PF02784"/>
    </source>
</evidence>
<accession>A0AA40HZI5</accession>
<dbReference type="AlphaFoldDB" id="A0AA40HZI5"/>
<gene>
    <name evidence="6" type="ORF">QTO34_018844</name>
</gene>
<name>A0AA40HZI5_CNENI</name>
<dbReference type="InterPro" id="IPR022657">
    <property type="entry name" value="De-COase2_CS"/>
</dbReference>
<feature type="domain" description="Orn/DAP/Arg decarboxylase 2 N-terminal" evidence="5">
    <location>
        <begin position="143"/>
        <end position="376"/>
    </location>
</feature>
<dbReference type="GO" id="GO:0033387">
    <property type="term" value="P:putrescine biosynthetic process from arginine, via ornithine"/>
    <property type="evidence" value="ECO:0007669"/>
    <property type="project" value="TreeGrafter"/>
</dbReference>
<organism evidence="6 7">
    <name type="scientific">Cnephaeus nilssonii</name>
    <name type="common">Northern bat</name>
    <name type="synonym">Eptesicus nilssonii</name>
    <dbReference type="NCBI Taxonomy" id="3371016"/>
    <lineage>
        <taxon>Eukaryota</taxon>
        <taxon>Metazoa</taxon>
        <taxon>Chordata</taxon>
        <taxon>Craniata</taxon>
        <taxon>Vertebrata</taxon>
        <taxon>Euteleostomi</taxon>
        <taxon>Mammalia</taxon>
        <taxon>Eutheria</taxon>
        <taxon>Laurasiatheria</taxon>
        <taxon>Chiroptera</taxon>
        <taxon>Yangochiroptera</taxon>
        <taxon>Vespertilionidae</taxon>
        <taxon>Cnephaeus</taxon>
    </lineage>
</organism>
<dbReference type="PANTHER" id="PTHR11482">
    <property type="entry name" value="ARGININE/DIAMINOPIMELATE/ORNITHINE DECARBOXYLASE"/>
    <property type="match status" value="1"/>
</dbReference>
<dbReference type="InterPro" id="IPR000183">
    <property type="entry name" value="Orn/DAP/Arg_de-COase"/>
</dbReference>
<comment type="caution">
    <text evidence="6">The sequence shown here is derived from an EMBL/GenBank/DDBJ whole genome shotgun (WGS) entry which is preliminary data.</text>
</comment>
<dbReference type="SUPFAM" id="SSF50621">
    <property type="entry name" value="Alanine racemase C-terminal domain-like"/>
    <property type="match status" value="1"/>
</dbReference>
<dbReference type="PANTHER" id="PTHR11482:SF57">
    <property type="entry name" value="GENE MODEL 853, (NCBI)"/>
    <property type="match status" value="1"/>
</dbReference>
<dbReference type="GO" id="GO:0005737">
    <property type="term" value="C:cytoplasm"/>
    <property type="evidence" value="ECO:0007669"/>
    <property type="project" value="TreeGrafter"/>
</dbReference>
<dbReference type="PRINTS" id="PR01179">
    <property type="entry name" value="ODADCRBXLASE"/>
</dbReference>
<dbReference type="FunFam" id="3.20.20.10:FF:000006">
    <property type="entry name" value="Ornithine decarboxylase 1"/>
    <property type="match status" value="1"/>
</dbReference>
<dbReference type="Proteomes" id="UP001177744">
    <property type="component" value="Unassembled WGS sequence"/>
</dbReference>
<feature type="modified residue" description="N6-(pyridoxal phosphate)lysine" evidence="3">
    <location>
        <position position="164"/>
    </location>
</feature>
<dbReference type="InterPro" id="IPR029066">
    <property type="entry name" value="PLP-binding_barrel"/>
</dbReference>
<dbReference type="PRINTS" id="PR01182">
    <property type="entry name" value="ORNDCRBXLASE"/>
</dbReference>
<dbReference type="Gene3D" id="3.20.20.10">
    <property type="entry name" value="Alanine racemase"/>
    <property type="match status" value="1"/>
</dbReference>
<evidence type="ECO:0000256" key="3">
    <source>
        <dbReference type="PIRSR" id="PIRSR600183-50"/>
    </source>
</evidence>
<keyword evidence="2" id="KW-0620">Polyamine biosynthesis</keyword>
<feature type="active site" description="Proton donor" evidence="3">
    <location>
        <position position="446"/>
    </location>
</feature>